<protein>
    <recommendedName>
        <fullName evidence="3">MapZ extracellular domain-containing protein</fullName>
    </recommendedName>
</protein>
<name>A0A917JF76_9ENTE</name>
<accession>A0A917JF76</accession>
<dbReference type="AlphaFoldDB" id="A0A917JF76"/>
<reference evidence="1" key="2">
    <citation type="submission" date="2020-09" db="EMBL/GenBank/DDBJ databases">
        <authorList>
            <person name="Sun Q."/>
            <person name="Sedlacek I."/>
        </authorList>
    </citation>
    <scope>NUCLEOTIDE SEQUENCE</scope>
    <source>
        <strain evidence="1">CCM 8433</strain>
    </source>
</reference>
<reference evidence="1" key="1">
    <citation type="journal article" date="2014" name="Int. J. Syst. Evol. Microbiol.">
        <title>Complete genome sequence of Corynebacterium casei LMG S-19264T (=DSM 44701T), isolated from a smear-ripened cheese.</title>
        <authorList>
            <consortium name="US DOE Joint Genome Institute (JGI-PGF)"/>
            <person name="Walter F."/>
            <person name="Albersmeier A."/>
            <person name="Kalinowski J."/>
            <person name="Ruckert C."/>
        </authorList>
    </citation>
    <scope>NUCLEOTIDE SEQUENCE</scope>
    <source>
        <strain evidence="1">CCM 8433</strain>
    </source>
</reference>
<proteinExistence type="predicted"/>
<organism evidence="1 2">
    <name type="scientific">Enterococcus alcedinis</name>
    <dbReference type="NCBI Taxonomy" id="1274384"/>
    <lineage>
        <taxon>Bacteria</taxon>
        <taxon>Bacillati</taxon>
        <taxon>Bacillota</taxon>
        <taxon>Bacilli</taxon>
        <taxon>Lactobacillales</taxon>
        <taxon>Enterococcaceae</taxon>
        <taxon>Enterococcus</taxon>
    </lineage>
</organism>
<dbReference type="RefSeq" id="WP_188367512.1">
    <property type="nucleotide sequence ID" value="NZ_BMDT01000005.1"/>
</dbReference>
<evidence type="ECO:0000313" key="2">
    <source>
        <dbReference type="Proteomes" id="UP000622610"/>
    </source>
</evidence>
<sequence>MKNFSKGMGVLLVAALAIGINIVGFQRVKRNQHAQKIEQVATTIISQQKQLADLEKAVASAYTNNEQVFLKPTLTNEDVNKMEASVTRLRVSAEDFGIQAKDLPTEAKDIAQEKANLQKKVQRIADQAKIQSEVARLFINETINWETVENDVIIGPKVTEQQINEVSQKVQRFEQSAWQANLVEYLSFAEAQVKRIEELRTAFAEMLVDGNITEATTYDRYYSVSESLSQVRNPDVKAELLEQLETISQQLGMGSVY</sequence>
<dbReference type="Proteomes" id="UP000622610">
    <property type="component" value="Unassembled WGS sequence"/>
</dbReference>
<keyword evidence="2" id="KW-1185">Reference proteome</keyword>
<dbReference type="EMBL" id="BMDT01000005">
    <property type="protein sequence ID" value="GGI65671.1"/>
    <property type="molecule type" value="Genomic_DNA"/>
</dbReference>
<evidence type="ECO:0008006" key="3">
    <source>
        <dbReference type="Google" id="ProtNLM"/>
    </source>
</evidence>
<evidence type="ECO:0000313" key="1">
    <source>
        <dbReference type="EMBL" id="GGI65671.1"/>
    </source>
</evidence>
<comment type="caution">
    <text evidence="1">The sequence shown here is derived from an EMBL/GenBank/DDBJ whole genome shotgun (WGS) entry which is preliminary data.</text>
</comment>
<gene>
    <name evidence="1" type="ORF">GCM10011482_13250</name>
</gene>